<comment type="caution">
    <text evidence="2">The sequence shown here is derived from an EMBL/GenBank/DDBJ whole genome shotgun (WGS) entry which is preliminary data.</text>
</comment>
<proteinExistence type="predicted"/>
<dbReference type="InterPro" id="IPR014004">
    <property type="entry name" value="Transpt-assoc_nodulatn_dom_bac"/>
</dbReference>
<evidence type="ECO:0000313" key="2">
    <source>
        <dbReference type="EMBL" id="MCS0495703.1"/>
    </source>
</evidence>
<dbReference type="EMBL" id="JANTHZ010000004">
    <property type="protein sequence ID" value="MCS0495703.1"/>
    <property type="molecule type" value="Genomic_DNA"/>
</dbReference>
<feature type="domain" description="BON" evidence="1">
    <location>
        <begin position="2"/>
        <end position="70"/>
    </location>
</feature>
<evidence type="ECO:0000259" key="1">
    <source>
        <dbReference type="PROSITE" id="PS50914"/>
    </source>
</evidence>
<dbReference type="Pfam" id="PF04972">
    <property type="entry name" value="BON"/>
    <property type="match status" value="2"/>
</dbReference>
<feature type="domain" description="BON" evidence="1">
    <location>
        <begin position="77"/>
        <end position="144"/>
    </location>
</feature>
<dbReference type="Proteomes" id="UP001151088">
    <property type="component" value="Unassembled WGS sequence"/>
</dbReference>
<organism evidence="2 3">
    <name type="scientific">Ancylobacter mangrovi</name>
    <dbReference type="NCBI Taxonomy" id="2972472"/>
    <lineage>
        <taxon>Bacteria</taxon>
        <taxon>Pseudomonadati</taxon>
        <taxon>Pseudomonadota</taxon>
        <taxon>Alphaproteobacteria</taxon>
        <taxon>Hyphomicrobiales</taxon>
        <taxon>Xanthobacteraceae</taxon>
        <taxon>Ancylobacter</taxon>
    </lineage>
</organism>
<evidence type="ECO:0000313" key="3">
    <source>
        <dbReference type="Proteomes" id="UP001151088"/>
    </source>
</evidence>
<dbReference type="PANTHER" id="PTHR34606">
    <property type="entry name" value="BON DOMAIN-CONTAINING PROTEIN"/>
    <property type="match status" value="1"/>
</dbReference>
<name>A0A9X2PKN6_9HYPH</name>
<sequence>MSERMLQERAADALRRDGRIDASRISVAAKGGVVTLSGRVGSYAEKAIAARIVTALPGVRHVEEDLGIACRRPSPSVDHAIALRARVRLLRSPTFPGGIEVTVRNGRVTLKGCVANWHQAALAEAAVEDIRGVTGVDNLLTIGSAPANGPQPRPASRMH</sequence>
<dbReference type="PROSITE" id="PS50914">
    <property type="entry name" value="BON"/>
    <property type="match status" value="2"/>
</dbReference>
<keyword evidence="3" id="KW-1185">Reference proteome</keyword>
<dbReference type="Gene3D" id="3.30.1340.30">
    <property type="match status" value="2"/>
</dbReference>
<dbReference type="InterPro" id="IPR007055">
    <property type="entry name" value="BON_dom"/>
</dbReference>
<protein>
    <submittedName>
        <fullName evidence="2">BON domain-containing protein</fullName>
    </submittedName>
</protein>
<dbReference type="SMART" id="SM00749">
    <property type="entry name" value="BON"/>
    <property type="match status" value="2"/>
</dbReference>
<dbReference type="PANTHER" id="PTHR34606:SF15">
    <property type="entry name" value="BON DOMAIN-CONTAINING PROTEIN"/>
    <property type="match status" value="1"/>
</dbReference>
<dbReference type="AlphaFoldDB" id="A0A9X2PKN6"/>
<dbReference type="RefSeq" id="WP_258732869.1">
    <property type="nucleotide sequence ID" value="NZ_JANTHZ010000004.1"/>
</dbReference>
<dbReference type="InterPro" id="IPR051686">
    <property type="entry name" value="Lipoprotein_DolP"/>
</dbReference>
<reference evidence="2" key="1">
    <citation type="submission" date="2022-08" db="EMBL/GenBank/DDBJ databases">
        <authorList>
            <person name="Li F."/>
        </authorList>
    </citation>
    <scope>NUCLEOTIDE SEQUENCE</scope>
    <source>
        <strain evidence="2">MQZ15Z-1</strain>
    </source>
</reference>
<accession>A0A9X2PKN6</accession>
<gene>
    <name evidence="2" type="ORF">NVS89_11385</name>
</gene>